<keyword evidence="1" id="KW-0812">Transmembrane</keyword>
<dbReference type="Proteomes" id="UP000037696">
    <property type="component" value="Unassembled WGS sequence"/>
</dbReference>
<organism evidence="2 3">
    <name type="scientific">Penicillium nordicum</name>
    <dbReference type="NCBI Taxonomy" id="229535"/>
    <lineage>
        <taxon>Eukaryota</taxon>
        <taxon>Fungi</taxon>
        <taxon>Dikarya</taxon>
        <taxon>Ascomycota</taxon>
        <taxon>Pezizomycotina</taxon>
        <taxon>Eurotiomycetes</taxon>
        <taxon>Eurotiomycetidae</taxon>
        <taxon>Eurotiales</taxon>
        <taxon>Aspergillaceae</taxon>
        <taxon>Penicillium</taxon>
    </lineage>
</organism>
<protein>
    <submittedName>
        <fullName evidence="2">Uncharacterized protein</fullName>
    </submittedName>
</protein>
<keyword evidence="1" id="KW-1133">Transmembrane helix</keyword>
<comment type="caution">
    <text evidence="2">The sequence shown here is derived from an EMBL/GenBank/DDBJ whole genome shotgun (WGS) entry which is preliminary data.</text>
</comment>
<evidence type="ECO:0000313" key="2">
    <source>
        <dbReference type="EMBL" id="KOS39951.1"/>
    </source>
</evidence>
<sequence>MDVVNKLGGVRAVITIDNARPSFSTTTGDYRDHYHITLSLASALHPLEVRSSFLDVLLRVFLVVFLDISLYIFRHYKAPSRFNITPNYITSYCQAI</sequence>
<gene>
    <name evidence="2" type="ORF">ACN38_g9216</name>
</gene>
<dbReference type="AlphaFoldDB" id="A0A0M8P3K0"/>
<evidence type="ECO:0000313" key="3">
    <source>
        <dbReference type="Proteomes" id="UP000037696"/>
    </source>
</evidence>
<dbReference type="EMBL" id="LHQQ01000182">
    <property type="protein sequence ID" value="KOS39951.1"/>
    <property type="molecule type" value="Genomic_DNA"/>
</dbReference>
<feature type="transmembrane region" description="Helical" evidence="1">
    <location>
        <begin position="56"/>
        <end position="73"/>
    </location>
</feature>
<evidence type="ECO:0000256" key="1">
    <source>
        <dbReference type="SAM" id="Phobius"/>
    </source>
</evidence>
<name>A0A0M8P3K0_9EURO</name>
<accession>A0A0M8P3K0</accession>
<keyword evidence="3" id="KW-1185">Reference proteome</keyword>
<reference evidence="2 3" key="1">
    <citation type="submission" date="2015-08" db="EMBL/GenBank/DDBJ databases">
        <title>Genome sequencing of Penicillium nordicum.</title>
        <authorList>
            <person name="Nguyen H.D."/>
            <person name="Seifert K.A."/>
        </authorList>
    </citation>
    <scope>NUCLEOTIDE SEQUENCE [LARGE SCALE GENOMIC DNA]</scope>
    <source>
        <strain evidence="2 3">DAOMC 185683</strain>
    </source>
</reference>
<keyword evidence="1" id="KW-0472">Membrane</keyword>
<proteinExistence type="predicted"/>